<evidence type="ECO:0000313" key="10">
    <source>
        <dbReference type="Proteomes" id="UP000053342"/>
    </source>
</evidence>
<dbReference type="InterPro" id="IPR001128">
    <property type="entry name" value="Cyt_P450"/>
</dbReference>
<feature type="transmembrane region" description="Helical" evidence="7">
    <location>
        <begin position="31"/>
        <end position="48"/>
    </location>
</feature>
<dbReference type="GO" id="GO:0020037">
    <property type="term" value="F:heme binding"/>
    <property type="evidence" value="ECO:0007669"/>
    <property type="project" value="InterPro"/>
</dbReference>
<keyword evidence="10" id="KW-1185">Reference proteome</keyword>
<dbReference type="InterPro" id="IPR002401">
    <property type="entry name" value="Cyt_P450_E_grp-I"/>
</dbReference>
<dbReference type="InterPro" id="IPR036396">
    <property type="entry name" value="Cyt_P450_sf"/>
</dbReference>
<dbReference type="PANTHER" id="PTHR24305:SF235">
    <property type="entry name" value="CYTOCHROME P450 MONOOXYGENASE APDB-RELATED"/>
    <property type="match status" value="1"/>
</dbReference>
<keyword evidence="5 6" id="KW-0349">Heme</keyword>
<name>A0A0D2DKX3_9EURO</name>
<keyword evidence="7" id="KW-1133">Transmembrane helix</keyword>
<dbReference type="OrthoDB" id="2789670at2759"/>
<dbReference type="Proteomes" id="UP000053342">
    <property type="component" value="Unassembled WGS sequence"/>
</dbReference>
<feature type="chain" id="PRO_5002251504" evidence="8">
    <location>
        <begin position="20"/>
        <end position="523"/>
    </location>
</feature>
<dbReference type="STRING" id="215243.A0A0D2DKX3"/>
<evidence type="ECO:0000256" key="6">
    <source>
        <dbReference type="RuleBase" id="RU000461"/>
    </source>
</evidence>
<keyword evidence="6" id="KW-0503">Monooxygenase</keyword>
<sequence length="523" mass="59694">MLSYWFFALAAVAVFLCRAYLFQSPSQLHSPLTSTVATCVSVIFNFFLTRRNAITHRQTGRQIPSCPWKWPNGQGDVAKFLDGMENSESWGTELGGCYRIWAGTNPEIVVSKPQHIKAAFQDSDKHLKAHNNDSGYLMSQVLGKCLGLVSGKEYATLRELLEPSFTYSQSGRYLLRIQQRTEEWFRQRLFMDKGHKDRLTVDPVNDFKFLPFLIVADILYGNVSPEMEAELFSIGPEREKLFQHVIGGGISRFNLSKYLPTEANRTLRSFQLQWARFNAEAYERAVTEGYSEAVVVKLFEAARRGAINWDHCHQTLDEMLFANLDVTMGALSWHLVHLADNPSAQSKLREEIATRTKSGRDGITASGLSDEGNEYIQSSTTLLAACILESSRLRPLAAFTVPQASPTDRDIDGYTISAKTNFVVDTLALNIRQDYWGEDRHSYRPERFFGIPRSDIRYRYWRFGFGPRQCLGKYIAEFILRMVTVTVISKFSLHLSAPEAESWERDRGVWISQPKVQLEFEHL</sequence>
<accession>A0A0D2DKX3</accession>
<dbReference type="EMBL" id="KN847360">
    <property type="protein sequence ID" value="KIW36389.1"/>
    <property type="molecule type" value="Genomic_DNA"/>
</dbReference>
<keyword evidence="3 6" id="KW-0560">Oxidoreductase</keyword>
<dbReference type="PRINTS" id="PR00463">
    <property type="entry name" value="EP450I"/>
</dbReference>
<comment type="cofactor">
    <cofactor evidence="1 5">
        <name>heme</name>
        <dbReference type="ChEBI" id="CHEBI:30413"/>
    </cofactor>
</comment>
<dbReference type="GO" id="GO:0016705">
    <property type="term" value="F:oxidoreductase activity, acting on paired donors, with incorporation or reduction of molecular oxygen"/>
    <property type="evidence" value="ECO:0007669"/>
    <property type="project" value="InterPro"/>
</dbReference>
<dbReference type="AlphaFoldDB" id="A0A0D2DKX3"/>
<dbReference type="RefSeq" id="XP_016256605.1">
    <property type="nucleotide sequence ID" value="XM_016413045.1"/>
</dbReference>
<dbReference type="VEuPathDB" id="FungiDB:PV06_11380"/>
<reference evidence="9 10" key="1">
    <citation type="submission" date="2015-01" db="EMBL/GenBank/DDBJ databases">
        <title>The Genome Sequence of Exophiala oligosperma CBS72588.</title>
        <authorList>
            <consortium name="The Broad Institute Genomics Platform"/>
            <person name="Cuomo C."/>
            <person name="de Hoog S."/>
            <person name="Gorbushina A."/>
            <person name="Stielow B."/>
            <person name="Teixiera M."/>
            <person name="Abouelleil A."/>
            <person name="Chapman S.B."/>
            <person name="Priest M."/>
            <person name="Young S.K."/>
            <person name="Wortman J."/>
            <person name="Nusbaum C."/>
            <person name="Birren B."/>
        </authorList>
    </citation>
    <scope>NUCLEOTIDE SEQUENCE [LARGE SCALE GENOMIC DNA]</scope>
    <source>
        <strain evidence="9 10">CBS 72588</strain>
    </source>
</reference>
<evidence type="ECO:0000256" key="5">
    <source>
        <dbReference type="PIRSR" id="PIRSR602401-1"/>
    </source>
</evidence>
<dbReference type="PROSITE" id="PS00086">
    <property type="entry name" value="CYTOCHROME_P450"/>
    <property type="match status" value="1"/>
</dbReference>
<evidence type="ECO:0000313" key="9">
    <source>
        <dbReference type="EMBL" id="KIW36389.1"/>
    </source>
</evidence>
<keyword evidence="4 5" id="KW-0408">Iron</keyword>
<evidence type="ECO:0000256" key="4">
    <source>
        <dbReference type="ARBA" id="ARBA00023004"/>
    </source>
</evidence>
<comment type="similarity">
    <text evidence="6">Belongs to the cytochrome P450 family.</text>
</comment>
<dbReference type="InterPro" id="IPR050121">
    <property type="entry name" value="Cytochrome_P450_monoxygenase"/>
</dbReference>
<keyword evidence="8" id="KW-0732">Signal</keyword>
<feature type="binding site" description="axial binding residue" evidence="5">
    <location>
        <position position="470"/>
    </location>
    <ligand>
        <name>heme</name>
        <dbReference type="ChEBI" id="CHEBI:30413"/>
    </ligand>
    <ligandPart>
        <name>Fe</name>
        <dbReference type="ChEBI" id="CHEBI:18248"/>
    </ligandPart>
</feature>
<keyword evidence="7" id="KW-0812">Transmembrane</keyword>
<dbReference type="SUPFAM" id="SSF48264">
    <property type="entry name" value="Cytochrome P450"/>
    <property type="match status" value="1"/>
</dbReference>
<evidence type="ECO:0000256" key="3">
    <source>
        <dbReference type="ARBA" id="ARBA00023002"/>
    </source>
</evidence>
<gene>
    <name evidence="9" type="ORF">PV06_11380</name>
</gene>
<organism evidence="9 10">
    <name type="scientific">Exophiala oligosperma</name>
    <dbReference type="NCBI Taxonomy" id="215243"/>
    <lineage>
        <taxon>Eukaryota</taxon>
        <taxon>Fungi</taxon>
        <taxon>Dikarya</taxon>
        <taxon>Ascomycota</taxon>
        <taxon>Pezizomycotina</taxon>
        <taxon>Eurotiomycetes</taxon>
        <taxon>Chaetothyriomycetidae</taxon>
        <taxon>Chaetothyriales</taxon>
        <taxon>Herpotrichiellaceae</taxon>
        <taxon>Exophiala</taxon>
    </lineage>
</organism>
<evidence type="ECO:0000256" key="2">
    <source>
        <dbReference type="ARBA" id="ARBA00022723"/>
    </source>
</evidence>
<dbReference type="GO" id="GO:0005506">
    <property type="term" value="F:iron ion binding"/>
    <property type="evidence" value="ECO:0007669"/>
    <property type="project" value="InterPro"/>
</dbReference>
<dbReference type="GO" id="GO:0044550">
    <property type="term" value="P:secondary metabolite biosynthetic process"/>
    <property type="evidence" value="ECO:0007669"/>
    <property type="project" value="UniProtKB-ARBA"/>
</dbReference>
<feature type="signal peptide" evidence="8">
    <location>
        <begin position="1"/>
        <end position="19"/>
    </location>
</feature>
<dbReference type="InterPro" id="IPR017972">
    <property type="entry name" value="Cyt_P450_CS"/>
</dbReference>
<evidence type="ECO:0000256" key="7">
    <source>
        <dbReference type="SAM" id="Phobius"/>
    </source>
</evidence>
<keyword evidence="7" id="KW-0472">Membrane</keyword>
<dbReference type="Gene3D" id="1.10.630.10">
    <property type="entry name" value="Cytochrome P450"/>
    <property type="match status" value="1"/>
</dbReference>
<dbReference type="Pfam" id="PF00067">
    <property type="entry name" value="p450"/>
    <property type="match status" value="1"/>
</dbReference>
<dbReference type="CDD" id="cd20615">
    <property type="entry name" value="CYP_GliC-like"/>
    <property type="match status" value="1"/>
</dbReference>
<protein>
    <submittedName>
        <fullName evidence="9">Uncharacterized protein</fullName>
    </submittedName>
</protein>
<dbReference type="PRINTS" id="PR00385">
    <property type="entry name" value="P450"/>
</dbReference>
<dbReference type="GO" id="GO:0004497">
    <property type="term" value="F:monooxygenase activity"/>
    <property type="evidence" value="ECO:0007669"/>
    <property type="project" value="UniProtKB-KW"/>
</dbReference>
<keyword evidence="2 5" id="KW-0479">Metal-binding</keyword>
<dbReference type="GeneID" id="27363454"/>
<evidence type="ECO:0000256" key="8">
    <source>
        <dbReference type="SAM" id="SignalP"/>
    </source>
</evidence>
<proteinExistence type="inferred from homology"/>
<dbReference type="PANTHER" id="PTHR24305">
    <property type="entry name" value="CYTOCHROME P450"/>
    <property type="match status" value="1"/>
</dbReference>
<evidence type="ECO:0000256" key="1">
    <source>
        <dbReference type="ARBA" id="ARBA00001971"/>
    </source>
</evidence>
<dbReference type="HOGENOM" id="CLU_042557_2_0_1"/>